<proteinExistence type="predicted"/>
<sequence length="126" mass="14110">MIKIESAAPEDATEVVKQLQFPHGITSLDVVDHQCRNRLPPTMINTNDHFDVNVFVPLTLFQATADLLQVQQGSEIHRHLDIHDSSAPLPPSMEILPKLSNTASLYVNRNRRWIGSAAVFVSRSRS</sequence>
<accession>A0A6G1JUB5</accession>
<dbReference type="EMBL" id="MU005784">
    <property type="protein sequence ID" value="KAF2703913.1"/>
    <property type="molecule type" value="Genomic_DNA"/>
</dbReference>
<dbReference type="AlphaFoldDB" id="A0A6G1JUB5"/>
<dbReference type="OrthoDB" id="9876299at2759"/>
<evidence type="ECO:0000313" key="2">
    <source>
        <dbReference type="Proteomes" id="UP000799428"/>
    </source>
</evidence>
<evidence type="ECO:0000313" key="1">
    <source>
        <dbReference type="EMBL" id="KAF2703913.1"/>
    </source>
</evidence>
<protein>
    <submittedName>
        <fullName evidence="1">Uncharacterized protein</fullName>
    </submittedName>
</protein>
<organism evidence="1 2">
    <name type="scientific">Pleomassaria siparia CBS 279.74</name>
    <dbReference type="NCBI Taxonomy" id="1314801"/>
    <lineage>
        <taxon>Eukaryota</taxon>
        <taxon>Fungi</taxon>
        <taxon>Dikarya</taxon>
        <taxon>Ascomycota</taxon>
        <taxon>Pezizomycotina</taxon>
        <taxon>Dothideomycetes</taxon>
        <taxon>Pleosporomycetidae</taxon>
        <taxon>Pleosporales</taxon>
        <taxon>Pleomassariaceae</taxon>
        <taxon>Pleomassaria</taxon>
    </lineage>
</organism>
<gene>
    <name evidence="1" type="ORF">K504DRAFT_538387</name>
</gene>
<keyword evidence="2" id="KW-1185">Reference proteome</keyword>
<reference evidence="1" key="1">
    <citation type="journal article" date="2020" name="Stud. Mycol.">
        <title>101 Dothideomycetes genomes: a test case for predicting lifestyles and emergence of pathogens.</title>
        <authorList>
            <person name="Haridas S."/>
            <person name="Albert R."/>
            <person name="Binder M."/>
            <person name="Bloem J."/>
            <person name="Labutti K."/>
            <person name="Salamov A."/>
            <person name="Andreopoulos B."/>
            <person name="Baker S."/>
            <person name="Barry K."/>
            <person name="Bills G."/>
            <person name="Bluhm B."/>
            <person name="Cannon C."/>
            <person name="Castanera R."/>
            <person name="Culley D."/>
            <person name="Daum C."/>
            <person name="Ezra D."/>
            <person name="Gonzalez J."/>
            <person name="Henrissat B."/>
            <person name="Kuo A."/>
            <person name="Liang C."/>
            <person name="Lipzen A."/>
            <person name="Lutzoni F."/>
            <person name="Magnuson J."/>
            <person name="Mondo S."/>
            <person name="Nolan M."/>
            <person name="Ohm R."/>
            <person name="Pangilinan J."/>
            <person name="Park H.-J."/>
            <person name="Ramirez L."/>
            <person name="Alfaro M."/>
            <person name="Sun H."/>
            <person name="Tritt A."/>
            <person name="Yoshinaga Y."/>
            <person name="Zwiers L.-H."/>
            <person name="Turgeon B."/>
            <person name="Goodwin S."/>
            <person name="Spatafora J."/>
            <person name="Crous P."/>
            <person name="Grigoriev I."/>
        </authorList>
    </citation>
    <scope>NUCLEOTIDE SEQUENCE</scope>
    <source>
        <strain evidence="1">CBS 279.74</strain>
    </source>
</reference>
<name>A0A6G1JUB5_9PLEO</name>
<dbReference type="Proteomes" id="UP000799428">
    <property type="component" value="Unassembled WGS sequence"/>
</dbReference>